<dbReference type="EMBL" id="JBHRTB010000010">
    <property type="protein sequence ID" value="MFC3143636.1"/>
    <property type="molecule type" value="Genomic_DNA"/>
</dbReference>
<evidence type="ECO:0000259" key="3">
    <source>
        <dbReference type="Pfam" id="PF23666"/>
    </source>
</evidence>
<dbReference type="Proteomes" id="UP001595632">
    <property type="component" value="Unassembled WGS sequence"/>
</dbReference>
<evidence type="ECO:0000259" key="2">
    <source>
        <dbReference type="Pfam" id="PF13550"/>
    </source>
</evidence>
<dbReference type="InterPro" id="IPR032876">
    <property type="entry name" value="J_dom"/>
</dbReference>
<feature type="domain" description="Rcc01698-like C-terminal" evidence="3">
    <location>
        <begin position="559"/>
        <end position="659"/>
    </location>
</feature>
<keyword evidence="5" id="KW-1185">Reference proteome</keyword>
<gene>
    <name evidence="4" type="ORF">ACFOGP_13015</name>
</gene>
<dbReference type="Gene3D" id="3.20.20.80">
    <property type="entry name" value="Glycosidases"/>
    <property type="match status" value="1"/>
</dbReference>
<sequence length="813" mass="87499">MPHGTRSGAAWLVSEPPETAETFLAGLSEGALLALPYLFEFWALPHQLPPEGDWRTWVIMGGRGAGKTRAGAEWVRSEVEGALPLDPGRSSRVALVGETIDQVREVMVFGDSGILACSPPDRRPEWQATRRRLVWPNGAVAQVFSAHEPEGLRGPQFDAAWVDEYGCAAIDKGTNQPNKFLDPKSSESLLPHYSSGRRDDFIQMQYLRAITSHYASTENNPVSAVYGGPMVDMARAHVWAWDARPYPHFPGLTDVWSDGDNYGRGHWLNGRGGSRSLAGVVAEVCDRAGVTDYDVSELWGLLRGYMATGSDTGRSELQPLMLAYGFDAVERQGVLAFRSRDGVATASVESDGLAVSPEAESDIVMLRAPDAETAGRLRLSYVESDADYETRASEAVFPDEATQGVAASELPLVLTATEARGIAERWLAEARVARDTAKFSLPPSRLAVGAGDVVRLPSGAGYRVDRVEMAEHQILEAVRVEPELYLPSDAVEEVVRPKPFAAPVPVYPLFLDLPLLRGDEVPHAPHVAATARPWPGTAAVYDSSSDEGYGLNVRLASASVIGETQTALNAAAPGVLDRSGALRVRLVKGALSSASVTEMLNGANAAAIGDGSAGNWEVFQFADATLVDTRTWEIGVRLRGQAGTDGFMPEVWPAGSTFVLLDGTPQQIDLALSNRGLARHYRIGPAQRAYDDPSYVHLVEAFDGIGLRPYAPVHLRRVQDGGDDVFAWVRRTRIDGDSWQSADVPLAEETEAYAVRVRHGGGIVREATTAGTSWTYSAAARAGDGVGGSYDVEVAQVSAQFGPGPYRRIVIDG</sequence>
<feature type="domain" description="Tip attachment protein J" evidence="2">
    <location>
        <begin position="310"/>
        <end position="468"/>
    </location>
</feature>
<name>A0ABV7GVS9_9RHOB</name>
<organism evidence="4 5">
    <name type="scientific">Psychromarinibacter halotolerans</name>
    <dbReference type="NCBI Taxonomy" id="1775175"/>
    <lineage>
        <taxon>Bacteria</taxon>
        <taxon>Pseudomonadati</taxon>
        <taxon>Pseudomonadota</taxon>
        <taxon>Alphaproteobacteria</taxon>
        <taxon>Rhodobacterales</taxon>
        <taxon>Paracoccaceae</taxon>
        <taxon>Psychromarinibacter</taxon>
    </lineage>
</organism>
<accession>A0ABV7GVS9</accession>
<dbReference type="Pfam" id="PF23666">
    <property type="entry name" value="Rcc01698_C"/>
    <property type="match status" value="1"/>
</dbReference>
<dbReference type="InterPro" id="IPR025195">
    <property type="entry name" value="GTA_TIM_dom"/>
</dbReference>
<dbReference type="RefSeq" id="WP_275630918.1">
    <property type="nucleotide sequence ID" value="NZ_JARGYD010000001.1"/>
</dbReference>
<dbReference type="Pfam" id="PF13550">
    <property type="entry name" value="Phage-tail_3"/>
    <property type="match status" value="1"/>
</dbReference>
<dbReference type="Pfam" id="PF13547">
    <property type="entry name" value="GTA_TIM"/>
    <property type="match status" value="1"/>
</dbReference>
<dbReference type="InterPro" id="IPR056490">
    <property type="entry name" value="Rcc01698_C"/>
</dbReference>
<proteinExistence type="predicted"/>
<comment type="caution">
    <text evidence="4">The sequence shown here is derived from an EMBL/GenBank/DDBJ whole genome shotgun (WGS) entry which is preliminary data.</text>
</comment>
<reference evidence="5" key="1">
    <citation type="journal article" date="2019" name="Int. J. Syst. Evol. Microbiol.">
        <title>The Global Catalogue of Microorganisms (GCM) 10K type strain sequencing project: providing services to taxonomists for standard genome sequencing and annotation.</title>
        <authorList>
            <consortium name="The Broad Institute Genomics Platform"/>
            <consortium name="The Broad Institute Genome Sequencing Center for Infectious Disease"/>
            <person name="Wu L."/>
            <person name="Ma J."/>
        </authorList>
    </citation>
    <scope>NUCLEOTIDE SEQUENCE [LARGE SCALE GENOMIC DNA]</scope>
    <source>
        <strain evidence="5">KCTC 52366</strain>
    </source>
</reference>
<protein>
    <submittedName>
        <fullName evidence="4">Phage tail protein</fullName>
    </submittedName>
</protein>
<evidence type="ECO:0000313" key="5">
    <source>
        <dbReference type="Proteomes" id="UP001595632"/>
    </source>
</evidence>
<evidence type="ECO:0000259" key="1">
    <source>
        <dbReference type="Pfam" id="PF13547"/>
    </source>
</evidence>
<evidence type="ECO:0000313" key="4">
    <source>
        <dbReference type="EMBL" id="MFC3143636.1"/>
    </source>
</evidence>
<feature type="domain" description="GTA TIM-barrel-like" evidence="1">
    <location>
        <begin position="155"/>
        <end position="250"/>
    </location>
</feature>